<dbReference type="AlphaFoldDB" id="T1H193"/>
<keyword evidence="6" id="KW-0560">Oxidoreductase</keyword>
<evidence type="ECO:0000256" key="3">
    <source>
        <dbReference type="ARBA" id="ARBA00018240"/>
    </source>
</evidence>
<dbReference type="EMBL" id="CAQQ02162574">
    <property type="status" value="NOT_ANNOTATED_CDS"/>
    <property type="molecule type" value="Genomic_DNA"/>
</dbReference>
<dbReference type="InterPro" id="IPR016156">
    <property type="entry name" value="FAD/NAD-linked_Rdtase_dimer_sf"/>
</dbReference>
<keyword evidence="5" id="KW-0274">FAD</keyword>
<dbReference type="Gene3D" id="3.30.390.30">
    <property type="match status" value="1"/>
</dbReference>
<feature type="domain" description="FAD/NAD(P)-binding" evidence="7">
    <location>
        <begin position="236"/>
        <end position="346"/>
    </location>
</feature>
<dbReference type="HOGENOM" id="CLU_026335_0_0_1"/>
<reference evidence="10" key="1">
    <citation type="submission" date="2013-02" db="EMBL/GenBank/DDBJ databases">
        <authorList>
            <person name="Hughes D."/>
        </authorList>
    </citation>
    <scope>NUCLEOTIDE SEQUENCE</scope>
    <source>
        <strain>Durham</strain>
        <strain evidence="10">NC isolate 2 -- Noor lab</strain>
    </source>
</reference>
<dbReference type="InterPro" id="IPR050260">
    <property type="entry name" value="FAD-bd_OxRdtase"/>
</dbReference>
<name>T1H193_MEGSC</name>
<comment type="similarity">
    <text evidence="2">Belongs to the class-I pyridine nucleotide-disulfide oxidoreductase family. PYROXD1 subfamily.</text>
</comment>
<dbReference type="InterPro" id="IPR036188">
    <property type="entry name" value="FAD/NAD-bd_sf"/>
</dbReference>
<dbReference type="Proteomes" id="UP000015102">
    <property type="component" value="Unassembled WGS sequence"/>
</dbReference>
<dbReference type="STRING" id="36166.T1H193"/>
<dbReference type="PROSITE" id="PS51257">
    <property type="entry name" value="PROKAR_LIPOPROTEIN"/>
    <property type="match status" value="1"/>
</dbReference>
<evidence type="ECO:0000256" key="4">
    <source>
        <dbReference type="ARBA" id="ARBA00022630"/>
    </source>
</evidence>
<organism evidence="9 10">
    <name type="scientific">Megaselia scalaris</name>
    <name type="common">Humpbacked fly</name>
    <name type="synonym">Phora scalaris</name>
    <dbReference type="NCBI Taxonomy" id="36166"/>
    <lineage>
        <taxon>Eukaryota</taxon>
        <taxon>Metazoa</taxon>
        <taxon>Ecdysozoa</taxon>
        <taxon>Arthropoda</taxon>
        <taxon>Hexapoda</taxon>
        <taxon>Insecta</taxon>
        <taxon>Pterygota</taxon>
        <taxon>Neoptera</taxon>
        <taxon>Endopterygota</taxon>
        <taxon>Diptera</taxon>
        <taxon>Brachycera</taxon>
        <taxon>Muscomorpha</taxon>
        <taxon>Platypezoidea</taxon>
        <taxon>Phoridae</taxon>
        <taxon>Megaseliini</taxon>
        <taxon>Megaselia</taxon>
    </lineage>
</organism>
<evidence type="ECO:0000256" key="5">
    <source>
        <dbReference type="ARBA" id="ARBA00022827"/>
    </source>
</evidence>
<evidence type="ECO:0000313" key="10">
    <source>
        <dbReference type="Proteomes" id="UP000015102"/>
    </source>
</evidence>
<dbReference type="PANTHER" id="PTHR43429">
    <property type="entry name" value="PYRIDINE NUCLEOTIDE-DISULFIDE OXIDOREDUCTASE DOMAIN-CONTAINING"/>
    <property type="match status" value="1"/>
</dbReference>
<accession>T1H193</accession>
<evidence type="ECO:0000256" key="1">
    <source>
        <dbReference type="ARBA" id="ARBA00001974"/>
    </source>
</evidence>
<feature type="domain" description="FAD/NAD(P)-binding" evidence="7">
    <location>
        <begin position="10"/>
        <end position="190"/>
    </location>
</feature>
<dbReference type="PRINTS" id="PR00368">
    <property type="entry name" value="FADPNR"/>
</dbReference>
<protein>
    <recommendedName>
        <fullName evidence="3">Pyridine nucleotide-disulfide oxidoreductase domain-containing protein 1</fullName>
    </recommendedName>
</protein>
<dbReference type="EnsemblMetazoa" id="MESCA009947-RA">
    <property type="protein sequence ID" value="MESCA009947-PA"/>
    <property type="gene ID" value="MESCA009947"/>
</dbReference>
<comment type="cofactor">
    <cofactor evidence="1">
        <name>FAD</name>
        <dbReference type="ChEBI" id="CHEBI:57692"/>
    </cofactor>
</comment>
<evidence type="ECO:0000259" key="8">
    <source>
        <dbReference type="Pfam" id="PF18267"/>
    </source>
</evidence>
<reference evidence="9" key="2">
    <citation type="submission" date="2015-06" db="UniProtKB">
        <authorList>
            <consortium name="EnsemblMetazoa"/>
        </authorList>
    </citation>
    <scope>IDENTIFICATION</scope>
</reference>
<dbReference type="Pfam" id="PF07992">
    <property type="entry name" value="Pyr_redox_2"/>
    <property type="match status" value="2"/>
</dbReference>
<dbReference type="PANTHER" id="PTHR43429:SF2">
    <property type="entry name" value="PYRIDINE NUCLEOTIDE-DISULFIDE OXIDOREDUCTASE DOMAIN-CONTAINING PROTEIN 1"/>
    <property type="match status" value="1"/>
</dbReference>
<dbReference type="Pfam" id="PF18267">
    <property type="entry name" value="Rubredoxin_C"/>
    <property type="match status" value="1"/>
</dbReference>
<dbReference type="EMBL" id="CAQQ02162575">
    <property type="status" value="NOT_ANNOTATED_CDS"/>
    <property type="molecule type" value="Genomic_DNA"/>
</dbReference>
<dbReference type="InterPro" id="IPR023753">
    <property type="entry name" value="FAD/NAD-binding_dom"/>
</dbReference>
<dbReference type="InterPro" id="IPR041575">
    <property type="entry name" value="Rubredoxin_C"/>
</dbReference>
<sequence length="463" mass="52048">MEKETFLETKFLIVGGGIAGVSCAENVSFLCPDEKIILITESYLIKTVTNLRPLGKMVQSFDIKEEHIQTSSINQKVTVIEDLVTEIISRENKILTKSGKSIHYKFLCLCTGAQPKLIEQGNPYVIGIRDAESVLKFQEKKTVVVGNGGIASEIVYELDNIDIHWVIKDNYISSTFVDPGAAQFFKKRLEGSSDKPKKTIVKRMTYAKEDVLSGIQKGAALGPDWHRKIDISGYQSNHSLNIHYNSEVNDVHLTTNEDFPLRVTLSNGEIIYCDFLVSATGVEPNIKSILSDNLFDISQDGGIKVNEMMETNISNIYAAGDVCSADWKWASNWFQMRLWTQARQMGAMAGKSMAAKFKDERIYQDFCFELFTHVTNLFGYQVVLLGNFNGQGMENGYEILLRCTPEIEYIKFVIKEGRLKGAILIGETGLEETCENLILNEIDLTPFADDILNPNIDIEDFFD</sequence>
<evidence type="ECO:0000259" key="7">
    <source>
        <dbReference type="Pfam" id="PF07992"/>
    </source>
</evidence>
<dbReference type="SUPFAM" id="SSF51905">
    <property type="entry name" value="FAD/NAD(P)-binding domain"/>
    <property type="match status" value="1"/>
</dbReference>
<feature type="domain" description="NADH-rubredoxin oxidoreductase C-terminal" evidence="8">
    <location>
        <begin position="376"/>
        <end position="441"/>
    </location>
</feature>
<keyword evidence="10" id="KW-1185">Reference proteome</keyword>
<dbReference type="GO" id="GO:0016491">
    <property type="term" value="F:oxidoreductase activity"/>
    <property type="evidence" value="ECO:0007669"/>
    <property type="project" value="UniProtKB-KW"/>
</dbReference>
<dbReference type="Gene3D" id="3.50.50.60">
    <property type="entry name" value="FAD/NAD(P)-binding domain"/>
    <property type="match status" value="2"/>
</dbReference>
<evidence type="ECO:0000313" key="9">
    <source>
        <dbReference type="EnsemblMetazoa" id="MESCA009947-PA"/>
    </source>
</evidence>
<proteinExistence type="inferred from homology"/>
<dbReference type="OMA" id="MCENLIL"/>
<evidence type="ECO:0000256" key="2">
    <source>
        <dbReference type="ARBA" id="ARBA00008147"/>
    </source>
</evidence>
<evidence type="ECO:0000256" key="6">
    <source>
        <dbReference type="ARBA" id="ARBA00023002"/>
    </source>
</evidence>
<keyword evidence="4" id="KW-0285">Flavoprotein</keyword>